<evidence type="ECO:0000313" key="2">
    <source>
        <dbReference type="Proteomes" id="UP001060215"/>
    </source>
</evidence>
<gene>
    <name evidence="1" type="ORF">LOK49_LG11G02152</name>
</gene>
<reference evidence="1 2" key="1">
    <citation type="journal article" date="2022" name="Plant J.">
        <title>Chromosome-level genome of Camellia lanceoleosa provides a valuable resource for understanding genome evolution and self-incompatibility.</title>
        <authorList>
            <person name="Gong W."/>
            <person name="Xiao S."/>
            <person name="Wang L."/>
            <person name="Liao Z."/>
            <person name="Chang Y."/>
            <person name="Mo W."/>
            <person name="Hu G."/>
            <person name="Li W."/>
            <person name="Zhao G."/>
            <person name="Zhu H."/>
            <person name="Hu X."/>
            <person name="Ji K."/>
            <person name="Xiang X."/>
            <person name="Song Q."/>
            <person name="Yuan D."/>
            <person name="Jin S."/>
            <person name="Zhang L."/>
        </authorList>
    </citation>
    <scope>NUCLEOTIDE SEQUENCE [LARGE SCALE GENOMIC DNA]</scope>
    <source>
        <strain evidence="1">SQ_2022a</strain>
    </source>
</reference>
<proteinExistence type="predicted"/>
<accession>A0ACC0G4L6</accession>
<keyword evidence="2" id="KW-1185">Reference proteome</keyword>
<sequence>MRLETTPVGPMPAQPEEDEEEEEVMAAAAEVVEQSQGRKLAQSGQRVLRRSLRQVGQIPLLRLFEGCCGHFHTSSSSL</sequence>
<organism evidence="1 2">
    <name type="scientific">Camellia lanceoleosa</name>
    <dbReference type="NCBI Taxonomy" id="1840588"/>
    <lineage>
        <taxon>Eukaryota</taxon>
        <taxon>Viridiplantae</taxon>
        <taxon>Streptophyta</taxon>
        <taxon>Embryophyta</taxon>
        <taxon>Tracheophyta</taxon>
        <taxon>Spermatophyta</taxon>
        <taxon>Magnoliopsida</taxon>
        <taxon>eudicotyledons</taxon>
        <taxon>Gunneridae</taxon>
        <taxon>Pentapetalae</taxon>
        <taxon>asterids</taxon>
        <taxon>Ericales</taxon>
        <taxon>Theaceae</taxon>
        <taxon>Camellia</taxon>
    </lineage>
</organism>
<protein>
    <submittedName>
        <fullName evidence="1">Uncharacterized protein</fullName>
    </submittedName>
</protein>
<evidence type="ECO:0000313" key="1">
    <source>
        <dbReference type="EMBL" id="KAI7996043.1"/>
    </source>
</evidence>
<name>A0ACC0G4L6_9ERIC</name>
<comment type="caution">
    <text evidence="1">The sequence shown here is derived from an EMBL/GenBank/DDBJ whole genome shotgun (WGS) entry which is preliminary data.</text>
</comment>
<dbReference type="Proteomes" id="UP001060215">
    <property type="component" value="Chromosome 12"/>
</dbReference>
<dbReference type="EMBL" id="CM045769">
    <property type="protein sequence ID" value="KAI7996043.1"/>
    <property type="molecule type" value="Genomic_DNA"/>
</dbReference>